<comment type="similarity">
    <text evidence="6">Belongs to the peptidase M24A family. Methionine aminopeptidase type 1 subfamily.</text>
</comment>
<keyword evidence="4 6" id="KW-0479">Metal-binding</keyword>
<protein>
    <recommendedName>
        <fullName evidence="6 7">Methionine aminopeptidase</fullName>
        <shortName evidence="6">MAP</shortName>
        <shortName evidence="6">MetAP</shortName>
        <ecNumber evidence="6 7">3.4.11.18</ecNumber>
    </recommendedName>
    <alternativeName>
        <fullName evidence="6">Peptidase M</fullName>
    </alternativeName>
</protein>
<dbReference type="GO" id="GO:0005829">
    <property type="term" value="C:cytosol"/>
    <property type="evidence" value="ECO:0007669"/>
    <property type="project" value="TreeGrafter"/>
</dbReference>
<feature type="binding site" evidence="6">
    <location>
        <position position="173"/>
    </location>
    <ligand>
        <name>a divalent metal cation</name>
        <dbReference type="ChEBI" id="CHEBI:60240"/>
        <label>2</label>
        <note>catalytic</note>
    </ligand>
</feature>
<dbReference type="Gene3D" id="3.90.230.10">
    <property type="entry name" value="Creatinase/methionine aminopeptidase superfamily"/>
    <property type="match status" value="1"/>
</dbReference>
<evidence type="ECO:0000256" key="3">
    <source>
        <dbReference type="ARBA" id="ARBA00022670"/>
    </source>
</evidence>
<dbReference type="PANTHER" id="PTHR43330:SF27">
    <property type="entry name" value="METHIONINE AMINOPEPTIDASE"/>
    <property type="match status" value="1"/>
</dbReference>
<evidence type="ECO:0000256" key="1">
    <source>
        <dbReference type="ARBA" id="ARBA00002521"/>
    </source>
</evidence>
<feature type="binding site" evidence="6">
    <location>
        <position position="99"/>
    </location>
    <ligand>
        <name>a divalent metal cation</name>
        <dbReference type="ChEBI" id="CHEBI:60240"/>
        <label>1</label>
    </ligand>
</feature>
<dbReference type="PRINTS" id="PR00599">
    <property type="entry name" value="MAPEPTIDASE"/>
</dbReference>
<dbReference type="PROSITE" id="PS00680">
    <property type="entry name" value="MAP_1"/>
    <property type="match status" value="1"/>
</dbReference>
<dbReference type="CDD" id="cd01086">
    <property type="entry name" value="MetAP1"/>
    <property type="match status" value="1"/>
</dbReference>
<dbReference type="PANTHER" id="PTHR43330">
    <property type="entry name" value="METHIONINE AMINOPEPTIDASE"/>
    <property type="match status" value="1"/>
</dbReference>
<proteinExistence type="inferred from homology"/>
<comment type="subunit">
    <text evidence="6">Monomer.</text>
</comment>
<dbReference type="NCBIfam" id="TIGR00500">
    <property type="entry name" value="met_pdase_I"/>
    <property type="match status" value="1"/>
</dbReference>
<dbReference type="Proteomes" id="UP000244959">
    <property type="component" value="Chromosome I"/>
</dbReference>
<dbReference type="InterPro" id="IPR002467">
    <property type="entry name" value="Pept_M24A_MAP1"/>
</dbReference>
<evidence type="ECO:0000313" key="9">
    <source>
        <dbReference type="EMBL" id="KJV52126.1"/>
    </source>
</evidence>
<reference evidence="9 11" key="1">
    <citation type="submission" date="2015-02" db="EMBL/GenBank/DDBJ databases">
        <title>Genome Sequencing of Rickettsiales.</title>
        <authorList>
            <person name="Daugherty S.C."/>
            <person name="Su Q."/>
            <person name="Abolude K."/>
            <person name="Beier-Sexton M."/>
            <person name="Carlyon J.A."/>
            <person name="Carter R."/>
            <person name="Day N.P."/>
            <person name="Dumler S.J."/>
            <person name="Dyachenko V."/>
            <person name="Godinez A."/>
            <person name="Kurtti T.J."/>
            <person name="Lichay M."/>
            <person name="Mullins K.E."/>
            <person name="Ott S."/>
            <person name="Pappas-Brown V."/>
            <person name="Paris D.H."/>
            <person name="Patel P."/>
            <person name="Richards A.L."/>
            <person name="Sadzewicz L."/>
            <person name="Sears K."/>
            <person name="Seidman D."/>
            <person name="Sengamalay N."/>
            <person name="Stenos J."/>
            <person name="Tallon L.J."/>
            <person name="Vincent G."/>
            <person name="Fraser C.M."/>
            <person name="Munderloh U."/>
            <person name="Dunning-Hotopp J.C."/>
        </authorList>
    </citation>
    <scope>NUCLEOTIDE SEQUENCE [LARGE SCALE GENOMIC DNA]</scope>
    <source>
        <strain evidence="9 11">Gilliam</strain>
    </source>
</reference>
<comment type="cofactor">
    <cofactor evidence="6">
        <name>Co(2+)</name>
        <dbReference type="ChEBI" id="CHEBI:48828"/>
    </cofactor>
    <cofactor evidence="6">
        <name>Zn(2+)</name>
        <dbReference type="ChEBI" id="CHEBI:29105"/>
    </cofactor>
    <cofactor evidence="6">
        <name>Mn(2+)</name>
        <dbReference type="ChEBI" id="CHEBI:29035"/>
    </cofactor>
    <cofactor evidence="6">
        <name>Fe(2+)</name>
        <dbReference type="ChEBI" id="CHEBI:29033"/>
    </cofactor>
    <text evidence="6">Binds 2 divalent metal cations per subunit. Has a high-affinity and a low affinity metal-binding site. The true nature of the physiological cofactor is under debate. The enzyme is active with cobalt, zinc, manganese or divalent iron ions. Most likely, methionine aminopeptidases function as mononuclear Fe(2+)-metalloproteases under physiological conditions, and the catalytically relevant metal-binding site has been assigned to the histidine-containing high-affinity site.</text>
</comment>
<organism evidence="9 11">
    <name type="scientific">Orientia tsutsugamushi str. Gilliam</name>
    <dbReference type="NCBI Taxonomy" id="1359184"/>
    <lineage>
        <taxon>Bacteria</taxon>
        <taxon>Pseudomonadati</taxon>
        <taxon>Pseudomonadota</taxon>
        <taxon>Alphaproteobacteria</taxon>
        <taxon>Rickettsiales</taxon>
        <taxon>Rickettsiaceae</taxon>
        <taxon>Rickettsieae</taxon>
        <taxon>Orientia</taxon>
    </lineage>
</organism>
<evidence type="ECO:0000313" key="12">
    <source>
        <dbReference type="Proteomes" id="UP000244959"/>
    </source>
</evidence>
<dbReference type="AlphaFoldDB" id="A0A0F3M926"/>
<reference evidence="10" key="2">
    <citation type="submission" date="2018-03" db="EMBL/GenBank/DDBJ databases">
        <authorList>
            <person name="Keele B.F."/>
        </authorList>
    </citation>
    <scope>NUCLEOTIDE SEQUENCE [LARGE SCALE GENOMIC DNA]</scope>
    <source>
        <strain evidence="10">Gilliam</strain>
    </source>
</reference>
<dbReference type="InterPro" id="IPR001714">
    <property type="entry name" value="Pept_M24_MAP"/>
</dbReference>
<dbReference type="HAMAP" id="MF_01974">
    <property type="entry name" value="MetAP_1"/>
    <property type="match status" value="1"/>
</dbReference>
<keyword evidence="5 6" id="KW-0378">Hydrolase</keyword>
<dbReference type="InterPro" id="IPR000994">
    <property type="entry name" value="Pept_M24"/>
</dbReference>
<feature type="binding site" evidence="6">
    <location>
        <position position="207"/>
    </location>
    <ligand>
        <name>a divalent metal cation</name>
        <dbReference type="ChEBI" id="CHEBI:60240"/>
        <label>2</label>
        <note>catalytic</note>
    </ligand>
</feature>
<dbReference type="PATRIC" id="fig|1359184.3.peg.1326"/>
<reference evidence="12" key="3">
    <citation type="submission" date="2018-03" db="EMBL/GenBank/DDBJ databases">
        <authorList>
            <person name="Batty M. E."/>
            <person name="Batty M E."/>
        </authorList>
    </citation>
    <scope>NUCLEOTIDE SEQUENCE [LARGE SCALE GENOMIC DNA]</scope>
    <source>
        <strain evidence="12">Gilliam</strain>
    </source>
</reference>
<comment type="catalytic activity">
    <reaction evidence="6 7">
        <text>Release of N-terminal amino acids, preferentially methionine, from peptides and arylamides.</text>
        <dbReference type="EC" id="3.4.11.18"/>
    </reaction>
</comment>
<evidence type="ECO:0000256" key="5">
    <source>
        <dbReference type="ARBA" id="ARBA00022801"/>
    </source>
</evidence>
<gene>
    <name evidence="6 9" type="primary">map</name>
    <name evidence="10" type="ORF">GILLIAM_01947</name>
    <name evidence="9" type="ORF">OTSGILL_1768</name>
</gene>
<feature type="domain" description="Peptidase M24" evidence="8">
    <location>
        <begin position="16"/>
        <end position="244"/>
    </location>
</feature>
<accession>A0A0F3M926</accession>
<keyword evidence="2 6" id="KW-0031">Aminopeptidase</keyword>
<feature type="binding site" evidence="6">
    <location>
        <position position="238"/>
    </location>
    <ligand>
        <name>a divalent metal cation</name>
        <dbReference type="ChEBI" id="CHEBI:60240"/>
        <label>1</label>
    </ligand>
</feature>
<feature type="binding site" evidence="6">
    <location>
        <position position="110"/>
    </location>
    <ligand>
        <name>a divalent metal cation</name>
        <dbReference type="ChEBI" id="CHEBI:60240"/>
        <label>1</label>
    </ligand>
</feature>
<evidence type="ECO:0000256" key="7">
    <source>
        <dbReference type="RuleBase" id="RU003653"/>
    </source>
</evidence>
<dbReference type="EMBL" id="LANO01000030">
    <property type="protein sequence ID" value="KJV52126.1"/>
    <property type="molecule type" value="Genomic_DNA"/>
</dbReference>
<evidence type="ECO:0000259" key="8">
    <source>
        <dbReference type="Pfam" id="PF00557"/>
    </source>
</evidence>
<comment type="function">
    <text evidence="1 6">Removes the N-terminal methionine from nascent proteins. The N-terminal methionine is often cleaved when the second residue in the primary sequence is small and uncharged (Met-Ala-, Cys, Gly, Pro, Ser, Thr, or Val). Requires deformylation of the N(alpha)-formylated initiator methionine before it can be hydrolyzed.</text>
</comment>
<feature type="binding site" evidence="6">
    <location>
        <position position="110"/>
    </location>
    <ligand>
        <name>a divalent metal cation</name>
        <dbReference type="ChEBI" id="CHEBI:60240"/>
        <label>2</label>
        <note>catalytic</note>
    </ligand>
</feature>
<dbReference type="GO" id="GO:0004239">
    <property type="term" value="F:initiator methionyl aminopeptidase activity"/>
    <property type="evidence" value="ECO:0007669"/>
    <property type="project" value="UniProtKB-UniRule"/>
</dbReference>
<sequence>MVNDMRLVQQQSDFLEKMRAASKIAASTLEMIEKYVQPGVTSNLLNKICHDYIISHGAVPAPLGYKGFPKSICTSVNHVICHGIPNDKVLKNGDILNIDISLSKDGVFADTCKMYFVGQPSVMAKRIVQCAQECLYYGINQVKANASIRNIGRVIQNNAKKYGYSVVRDFCGHGIGKMLHQDPQILHYDDASCEDQYMKVGMTFTIEPMINVGKPYATILSDGWTAVTKDRSLSAQYEHTLLVADAGVEILTLRSEEDLSYINSFTKV</sequence>
<dbReference type="EMBL" id="LS398551">
    <property type="protein sequence ID" value="SPR09751.1"/>
    <property type="molecule type" value="Genomic_DNA"/>
</dbReference>
<keyword evidence="3 6" id="KW-0645">Protease</keyword>
<evidence type="ECO:0000256" key="6">
    <source>
        <dbReference type="HAMAP-Rule" id="MF_01974"/>
    </source>
</evidence>
<dbReference type="Pfam" id="PF00557">
    <property type="entry name" value="Peptidase_M24"/>
    <property type="match status" value="1"/>
</dbReference>
<keyword evidence="12" id="KW-1185">Reference proteome</keyword>
<name>A0A0F3M926_ORITS</name>
<dbReference type="InterPro" id="IPR036005">
    <property type="entry name" value="Creatinase/aminopeptidase-like"/>
</dbReference>
<feature type="binding site" evidence="6">
    <location>
        <position position="180"/>
    </location>
    <ligand>
        <name>substrate</name>
    </ligand>
</feature>
<evidence type="ECO:0000313" key="11">
    <source>
        <dbReference type="Proteomes" id="UP000033769"/>
    </source>
</evidence>
<evidence type="ECO:0000256" key="4">
    <source>
        <dbReference type="ARBA" id="ARBA00022723"/>
    </source>
</evidence>
<dbReference type="GO" id="GO:0006508">
    <property type="term" value="P:proteolysis"/>
    <property type="evidence" value="ECO:0007669"/>
    <property type="project" value="UniProtKB-KW"/>
</dbReference>
<evidence type="ECO:0000256" key="2">
    <source>
        <dbReference type="ARBA" id="ARBA00022438"/>
    </source>
</evidence>
<dbReference type="RefSeq" id="WP_012461058.1">
    <property type="nucleotide sequence ID" value="NZ_LS398551.1"/>
</dbReference>
<dbReference type="GO" id="GO:0046872">
    <property type="term" value="F:metal ion binding"/>
    <property type="evidence" value="ECO:0007669"/>
    <property type="project" value="UniProtKB-UniRule"/>
</dbReference>
<dbReference type="Proteomes" id="UP000033769">
    <property type="component" value="Unassembled WGS sequence"/>
</dbReference>
<dbReference type="SUPFAM" id="SSF55920">
    <property type="entry name" value="Creatinase/aminopeptidase"/>
    <property type="match status" value="1"/>
</dbReference>
<evidence type="ECO:0000313" key="10">
    <source>
        <dbReference type="EMBL" id="SPR09751.1"/>
    </source>
</evidence>
<feature type="binding site" evidence="6">
    <location>
        <position position="238"/>
    </location>
    <ligand>
        <name>a divalent metal cation</name>
        <dbReference type="ChEBI" id="CHEBI:60240"/>
        <label>2</label>
        <note>catalytic</note>
    </ligand>
</feature>
<feature type="binding site" evidence="6">
    <location>
        <position position="82"/>
    </location>
    <ligand>
        <name>substrate</name>
    </ligand>
</feature>
<dbReference type="EC" id="3.4.11.18" evidence="6 7"/>
<dbReference type="GO" id="GO:0070006">
    <property type="term" value="F:metalloaminopeptidase activity"/>
    <property type="evidence" value="ECO:0007669"/>
    <property type="project" value="UniProtKB-UniRule"/>
</dbReference>